<name>T1F538_HELRO</name>
<dbReference type="GO" id="GO:0038187">
    <property type="term" value="F:pattern recognition receptor activity"/>
    <property type="evidence" value="ECO:0000318"/>
    <property type="project" value="GO_Central"/>
</dbReference>
<evidence type="ECO:0008006" key="4">
    <source>
        <dbReference type="Google" id="ProtNLM"/>
    </source>
</evidence>
<dbReference type="HOGENOM" id="CLU_070181_0_0_1"/>
<dbReference type="SUPFAM" id="SSF56436">
    <property type="entry name" value="C-type lectin-like"/>
    <property type="match status" value="1"/>
</dbReference>
<organism evidence="2 3">
    <name type="scientific">Helobdella robusta</name>
    <name type="common">Californian leech</name>
    <dbReference type="NCBI Taxonomy" id="6412"/>
    <lineage>
        <taxon>Eukaryota</taxon>
        <taxon>Metazoa</taxon>
        <taxon>Spiralia</taxon>
        <taxon>Lophotrochozoa</taxon>
        <taxon>Annelida</taxon>
        <taxon>Clitellata</taxon>
        <taxon>Hirudinea</taxon>
        <taxon>Rhynchobdellida</taxon>
        <taxon>Glossiphoniidae</taxon>
        <taxon>Helobdella</taxon>
    </lineage>
</organism>
<dbReference type="InterPro" id="IPR016186">
    <property type="entry name" value="C-type_lectin-like/link_sf"/>
</dbReference>
<keyword evidence="3" id="KW-1185">Reference proteome</keyword>
<protein>
    <recommendedName>
        <fullName evidence="4">C-type lectin domain-containing protein</fullName>
    </recommendedName>
</protein>
<evidence type="ECO:0000313" key="2">
    <source>
        <dbReference type="EnsemblMetazoa" id="HelroP172168"/>
    </source>
</evidence>
<dbReference type="InterPro" id="IPR016187">
    <property type="entry name" value="CTDL_fold"/>
</dbReference>
<dbReference type="GeneID" id="20203937"/>
<dbReference type="GO" id="GO:0009897">
    <property type="term" value="C:external side of plasma membrane"/>
    <property type="evidence" value="ECO:0000318"/>
    <property type="project" value="GO_Central"/>
</dbReference>
<evidence type="ECO:0000313" key="1">
    <source>
        <dbReference type="EMBL" id="ESO04521.1"/>
    </source>
</evidence>
<reference evidence="3" key="1">
    <citation type="submission" date="2012-12" db="EMBL/GenBank/DDBJ databases">
        <authorList>
            <person name="Hellsten U."/>
            <person name="Grimwood J."/>
            <person name="Chapman J.A."/>
            <person name="Shapiro H."/>
            <person name="Aerts A."/>
            <person name="Otillar R.P."/>
            <person name="Terry A.Y."/>
            <person name="Boore J.L."/>
            <person name="Simakov O."/>
            <person name="Marletaz F."/>
            <person name="Cho S.-J."/>
            <person name="Edsinger-Gonzales E."/>
            <person name="Havlak P."/>
            <person name="Kuo D.-H."/>
            <person name="Larsson T."/>
            <person name="Lv J."/>
            <person name="Arendt D."/>
            <person name="Savage R."/>
            <person name="Osoegawa K."/>
            <person name="de Jong P."/>
            <person name="Lindberg D.R."/>
            <person name="Seaver E.C."/>
            <person name="Weisblat D.A."/>
            <person name="Putnam N.H."/>
            <person name="Grigoriev I.V."/>
            <person name="Rokhsar D.S."/>
        </authorList>
    </citation>
    <scope>NUCLEOTIDE SEQUENCE</scope>
</reference>
<dbReference type="GO" id="GO:0030246">
    <property type="term" value="F:carbohydrate binding"/>
    <property type="evidence" value="ECO:0000318"/>
    <property type="project" value="GO_Central"/>
</dbReference>
<dbReference type="OrthoDB" id="6067009at2759"/>
<dbReference type="InParanoid" id="T1F538"/>
<reference evidence="2" key="3">
    <citation type="submission" date="2015-06" db="UniProtKB">
        <authorList>
            <consortium name="EnsemblMetazoa"/>
        </authorList>
    </citation>
    <scope>IDENTIFICATION</scope>
</reference>
<dbReference type="Proteomes" id="UP000015101">
    <property type="component" value="Unassembled WGS sequence"/>
</dbReference>
<dbReference type="GO" id="GO:0006955">
    <property type="term" value="P:immune response"/>
    <property type="evidence" value="ECO:0000318"/>
    <property type="project" value="GO_Central"/>
</dbReference>
<dbReference type="CTD" id="20203937"/>
<dbReference type="EMBL" id="KB096457">
    <property type="protein sequence ID" value="ESO04521.1"/>
    <property type="molecule type" value="Genomic_DNA"/>
</dbReference>
<proteinExistence type="predicted"/>
<gene>
    <name evidence="2" type="primary">20203937</name>
    <name evidence="1" type="ORF">HELRODRAFT_172168</name>
</gene>
<dbReference type="EnsemblMetazoa" id="HelroT172168">
    <property type="protein sequence ID" value="HelroP172168"/>
    <property type="gene ID" value="HelroG172168"/>
</dbReference>
<dbReference type="Gene3D" id="3.10.100.10">
    <property type="entry name" value="Mannose-Binding Protein A, subunit A"/>
    <property type="match status" value="1"/>
</dbReference>
<evidence type="ECO:0000313" key="3">
    <source>
        <dbReference type="Proteomes" id="UP000015101"/>
    </source>
</evidence>
<reference evidence="1 3" key="2">
    <citation type="journal article" date="2013" name="Nature">
        <title>Insights into bilaterian evolution from three spiralian genomes.</title>
        <authorList>
            <person name="Simakov O."/>
            <person name="Marletaz F."/>
            <person name="Cho S.J."/>
            <person name="Edsinger-Gonzales E."/>
            <person name="Havlak P."/>
            <person name="Hellsten U."/>
            <person name="Kuo D.H."/>
            <person name="Larsson T."/>
            <person name="Lv J."/>
            <person name="Arendt D."/>
            <person name="Savage R."/>
            <person name="Osoegawa K."/>
            <person name="de Jong P."/>
            <person name="Grimwood J."/>
            <person name="Chapman J.A."/>
            <person name="Shapiro H."/>
            <person name="Aerts A."/>
            <person name="Otillar R.P."/>
            <person name="Terry A.Y."/>
            <person name="Boore J.L."/>
            <person name="Grigoriev I.V."/>
            <person name="Lindberg D.R."/>
            <person name="Seaver E.C."/>
            <person name="Weisblat D.A."/>
            <person name="Putnam N.H."/>
            <person name="Rokhsar D.S."/>
        </authorList>
    </citation>
    <scope>NUCLEOTIDE SEQUENCE</scope>
</reference>
<dbReference type="EMBL" id="AMQM01004092">
    <property type="status" value="NOT_ANNOTATED_CDS"/>
    <property type="molecule type" value="Genomic_DNA"/>
</dbReference>
<accession>T1F538</accession>
<dbReference type="RefSeq" id="XP_009017100.1">
    <property type="nucleotide sequence ID" value="XM_009018852.1"/>
</dbReference>
<dbReference type="AlphaFoldDB" id="T1F538"/>
<sequence length="320" mass="36627">MRLVGWEGKTRKPLSLIVMPKTQQSNHFSMALPLLATIFCGSVDGNQLMIKMTYSRAYSFVIIPNTKTAICYNDSMDILIRLKAASKLSCLKKCQDAIGMNLRGFNYKKSVESCSCVPKLDVLYNLTTDLGGECLAYVTQNCPPKFDYVIENHKCYKLQKVMITWSGARTRCNNFVSSHPIVMEQFNEMTAARWYSVSVFPFDPAKDTASLWTAGYRTYINDLATPFLWEPYPSWNVLYDSPHVHSFPFELGHYDSSARHLEHYTTAPPNVITDQNTSIKNFLWRSNNPNQLQNDNTSYCIVYKLSWDIGFDDKKLSNID</sequence>
<dbReference type="KEGG" id="hro:HELRODRAFT_172168"/>